<proteinExistence type="predicted"/>
<evidence type="ECO:0000256" key="1">
    <source>
        <dbReference type="SAM" id="Phobius"/>
    </source>
</evidence>
<protein>
    <submittedName>
        <fullName evidence="2">Uncharacterized protein</fullName>
    </submittedName>
</protein>
<evidence type="ECO:0000313" key="2">
    <source>
        <dbReference type="EMBL" id="KAJ7775133.1"/>
    </source>
</evidence>
<dbReference type="Proteomes" id="UP001215598">
    <property type="component" value="Unassembled WGS sequence"/>
</dbReference>
<reference evidence="2" key="1">
    <citation type="submission" date="2023-03" db="EMBL/GenBank/DDBJ databases">
        <title>Massive genome expansion in bonnet fungi (Mycena s.s.) driven by repeated elements and novel gene families across ecological guilds.</title>
        <authorList>
            <consortium name="Lawrence Berkeley National Laboratory"/>
            <person name="Harder C.B."/>
            <person name="Miyauchi S."/>
            <person name="Viragh M."/>
            <person name="Kuo A."/>
            <person name="Thoen E."/>
            <person name="Andreopoulos B."/>
            <person name="Lu D."/>
            <person name="Skrede I."/>
            <person name="Drula E."/>
            <person name="Henrissat B."/>
            <person name="Morin E."/>
            <person name="Kohler A."/>
            <person name="Barry K."/>
            <person name="LaButti K."/>
            <person name="Morin E."/>
            <person name="Salamov A."/>
            <person name="Lipzen A."/>
            <person name="Mereny Z."/>
            <person name="Hegedus B."/>
            <person name="Baldrian P."/>
            <person name="Stursova M."/>
            <person name="Weitz H."/>
            <person name="Taylor A."/>
            <person name="Grigoriev I.V."/>
            <person name="Nagy L.G."/>
            <person name="Martin F."/>
            <person name="Kauserud H."/>
        </authorList>
    </citation>
    <scope>NUCLEOTIDE SEQUENCE</scope>
    <source>
        <strain evidence="2">CBHHK182m</strain>
    </source>
</reference>
<comment type="caution">
    <text evidence="2">The sequence shown here is derived from an EMBL/GenBank/DDBJ whole genome shotgun (WGS) entry which is preliminary data.</text>
</comment>
<sequence length="82" mass="8916">MYSFFSASASGSASLVSFGSLFLATFVSLFLPDFLTHNEDLYAGSTPSRTSTTPAKTTLHQEDRAAIGHARLILWVDRMTVV</sequence>
<dbReference type="AlphaFoldDB" id="A0AAD7JZH2"/>
<keyword evidence="1" id="KW-0812">Transmembrane</keyword>
<keyword evidence="3" id="KW-1185">Reference proteome</keyword>
<feature type="transmembrane region" description="Helical" evidence="1">
    <location>
        <begin position="12"/>
        <end position="31"/>
    </location>
</feature>
<gene>
    <name evidence="2" type="ORF">B0H16DRAFT_1713562</name>
</gene>
<organism evidence="2 3">
    <name type="scientific">Mycena metata</name>
    <dbReference type="NCBI Taxonomy" id="1033252"/>
    <lineage>
        <taxon>Eukaryota</taxon>
        <taxon>Fungi</taxon>
        <taxon>Dikarya</taxon>
        <taxon>Basidiomycota</taxon>
        <taxon>Agaricomycotina</taxon>
        <taxon>Agaricomycetes</taxon>
        <taxon>Agaricomycetidae</taxon>
        <taxon>Agaricales</taxon>
        <taxon>Marasmiineae</taxon>
        <taxon>Mycenaceae</taxon>
        <taxon>Mycena</taxon>
    </lineage>
</organism>
<name>A0AAD7JZH2_9AGAR</name>
<keyword evidence="1" id="KW-0472">Membrane</keyword>
<accession>A0AAD7JZH2</accession>
<keyword evidence="1" id="KW-1133">Transmembrane helix</keyword>
<evidence type="ECO:0000313" key="3">
    <source>
        <dbReference type="Proteomes" id="UP001215598"/>
    </source>
</evidence>
<dbReference type="EMBL" id="JARKIB010000011">
    <property type="protein sequence ID" value="KAJ7775133.1"/>
    <property type="molecule type" value="Genomic_DNA"/>
</dbReference>